<reference evidence="2 3" key="1">
    <citation type="submission" date="2016-03" db="EMBL/GenBank/DDBJ databases">
        <title>Draft genome sequence of Paenibacillus glacialis DSM 22343.</title>
        <authorList>
            <person name="Shin S.-K."/>
            <person name="Yi H."/>
        </authorList>
    </citation>
    <scope>NUCLEOTIDE SEQUENCE [LARGE SCALE GENOMIC DNA]</scope>
    <source>
        <strain evidence="2 3">DSM 22343</strain>
    </source>
</reference>
<dbReference type="RefSeq" id="WP_068535372.1">
    <property type="nucleotide sequence ID" value="NZ_LVJH01000034.1"/>
</dbReference>
<keyword evidence="3" id="KW-1185">Reference proteome</keyword>
<keyword evidence="1" id="KW-0732">Signal</keyword>
<sequence length="113" mass="12197">MKKLLLTSALALGLLSIAASASAYDSGGKGFANSWTSYDAGGSGFNTWNLEYGFNKFAIDEDFIHAFHNSKAHSVKLTNDNGNNNHTGAGDPSTWATIDVRHSGSFVYYDHNF</sequence>
<evidence type="ECO:0000313" key="3">
    <source>
        <dbReference type="Proteomes" id="UP000076967"/>
    </source>
</evidence>
<name>A0A168JLI3_9BACL</name>
<protein>
    <recommendedName>
        <fullName evidence="4">Lactococcin 972 family bacteriocin</fullName>
    </recommendedName>
</protein>
<dbReference type="OrthoDB" id="2058870at2"/>
<dbReference type="EMBL" id="LVJH01000034">
    <property type="protein sequence ID" value="OAB40795.1"/>
    <property type="molecule type" value="Genomic_DNA"/>
</dbReference>
<gene>
    <name evidence="2" type="ORF">PGLA_17650</name>
</gene>
<dbReference type="STRING" id="494026.PGLA_17650"/>
<feature type="chain" id="PRO_5007898142" description="Lactococcin 972 family bacteriocin" evidence="1">
    <location>
        <begin position="24"/>
        <end position="113"/>
    </location>
</feature>
<evidence type="ECO:0008006" key="4">
    <source>
        <dbReference type="Google" id="ProtNLM"/>
    </source>
</evidence>
<proteinExistence type="predicted"/>
<dbReference type="Proteomes" id="UP000076967">
    <property type="component" value="Unassembled WGS sequence"/>
</dbReference>
<organism evidence="2 3">
    <name type="scientific">Paenibacillus glacialis</name>
    <dbReference type="NCBI Taxonomy" id="494026"/>
    <lineage>
        <taxon>Bacteria</taxon>
        <taxon>Bacillati</taxon>
        <taxon>Bacillota</taxon>
        <taxon>Bacilli</taxon>
        <taxon>Bacillales</taxon>
        <taxon>Paenibacillaceae</taxon>
        <taxon>Paenibacillus</taxon>
    </lineage>
</organism>
<evidence type="ECO:0000313" key="2">
    <source>
        <dbReference type="EMBL" id="OAB40795.1"/>
    </source>
</evidence>
<accession>A0A168JLI3</accession>
<evidence type="ECO:0000256" key="1">
    <source>
        <dbReference type="SAM" id="SignalP"/>
    </source>
</evidence>
<comment type="caution">
    <text evidence="2">The sequence shown here is derived from an EMBL/GenBank/DDBJ whole genome shotgun (WGS) entry which is preliminary data.</text>
</comment>
<dbReference type="AlphaFoldDB" id="A0A168JLI3"/>
<feature type="signal peptide" evidence="1">
    <location>
        <begin position="1"/>
        <end position="23"/>
    </location>
</feature>